<dbReference type="SUPFAM" id="SSF57603">
    <property type="entry name" value="FnI-like domain"/>
    <property type="match status" value="2"/>
</dbReference>
<feature type="non-terminal residue" evidence="3">
    <location>
        <position position="1"/>
    </location>
</feature>
<dbReference type="InterPro" id="IPR001007">
    <property type="entry name" value="VWF_dom"/>
</dbReference>
<dbReference type="GO" id="GO:0030514">
    <property type="term" value="P:negative regulation of BMP signaling pathway"/>
    <property type="evidence" value="ECO:0007669"/>
    <property type="project" value="TreeGrafter"/>
</dbReference>
<dbReference type="SMART" id="SM00214">
    <property type="entry name" value="VWC"/>
    <property type="match status" value="3"/>
</dbReference>
<dbReference type="Proteomes" id="UP000749559">
    <property type="component" value="Unassembled WGS sequence"/>
</dbReference>
<dbReference type="GO" id="GO:0005615">
    <property type="term" value="C:extracellular space"/>
    <property type="evidence" value="ECO:0007669"/>
    <property type="project" value="TreeGrafter"/>
</dbReference>
<dbReference type="Gene3D" id="2.10.70.10">
    <property type="entry name" value="Complement Module, domain 1"/>
    <property type="match status" value="1"/>
</dbReference>
<dbReference type="Gene3D" id="6.20.200.20">
    <property type="match status" value="2"/>
</dbReference>
<feature type="non-terminal residue" evidence="3">
    <location>
        <position position="231"/>
    </location>
</feature>
<gene>
    <name evidence="3" type="ORF">OFUS_LOCUS11258</name>
</gene>
<evidence type="ECO:0000259" key="1">
    <source>
        <dbReference type="PROSITE" id="PS50184"/>
    </source>
</evidence>
<dbReference type="PRINTS" id="PR00003">
    <property type="entry name" value="4DISULPHCORE"/>
</dbReference>
<dbReference type="PANTHER" id="PTHR46252:SF3">
    <property type="entry name" value="KIELIN_CHORDIN-LIKE PROTEIN"/>
    <property type="match status" value="1"/>
</dbReference>
<accession>A0A8S4NWK1</accession>
<dbReference type="InterPro" id="IPR036645">
    <property type="entry name" value="Elafin-like_sf"/>
</dbReference>
<dbReference type="PROSITE" id="PS50184">
    <property type="entry name" value="VWFC_2"/>
    <property type="match status" value="3"/>
</dbReference>
<dbReference type="Pfam" id="PF23334">
    <property type="entry name" value="VWC2L_2nd"/>
    <property type="match status" value="2"/>
</dbReference>
<dbReference type="GO" id="GO:0045202">
    <property type="term" value="C:synapse"/>
    <property type="evidence" value="ECO:0007669"/>
    <property type="project" value="UniProtKB-SubCell"/>
</dbReference>
<dbReference type="InterPro" id="IPR042979">
    <property type="entry name" value="VWC2/VWC2L"/>
</dbReference>
<dbReference type="PROSITE" id="PS51390">
    <property type="entry name" value="WAP"/>
    <property type="match status" value="1"/>
</dbReference>
<keyword evidence="4" id="KW-1185">Reference proteome</keyword>
<feature type="domain" description="VWFC" evidence="1">
    <location>
        <begin position="77"/>
        <end position="142"/>
    </location>
</feature>
<dbReference type="PROSITE" id="PS01208">
    <property type="entry name" value="VWFC_1"/>
    <property type="match status" value="2"/>
</dbReference>
<dbReference type="EMBL" id="CAIIXF020000005">
    <property type="protein sequence ID" value="CAH1785155.1"/>
    <property type="molecule type" value="Genomic_DNA"/>
</dbReference>
<comment type="caution">
    <text evidence="3">The sequence shown here is derived from an EMBL/GenBank/DDBJ whole genome shotgun (WGS) entry which is preliminary data.</text>
</comment>
<dbReference type="SUPFAM" id="SSF57256">
    <property type="entry name" value="Elafin-like"/>
    <property type="match status" value="1"/>
</dbReference>
<evidence type="ECO:0000259" key="2">
    <source>
        <dbReference type="PROSITE" id="PS51390"/>
    </source>
</evidence>
<feature type="domain" description="WAP" evidence="2">
    <location>
        <begin position="184"/>
        <end position="231"/>
    </location>
</feature>
<protein>
    <submittedName>
        <fullName evidence="3">Uncharacterized protein</fullName>
    </submittedName>
</protein>
<dbReference type="CDD" id="cd00199">
    <property type="entry name" value="WAP"/>
    <property type="match status" value="1"/>
</dbReference>
<dbReference type="FunFam" id="4.10.75.10:FF:000001">
    <property type="entry name" value="Anosmin 1"/>
    <property type="match status" value="1"/>
</dbReference>
<name>A0A8S4NWK1_OWEFU</name>
<dbReference type="GO" id="GO:0032281">
    <property type="term" value="C:AMPA glutamate receptor complex"/>
    <property type="evidence" value="ECO:0007669"/>
    <property type="project" value="TreeGrafter"/>
</dbReference>
<proteinExistence type="predicted"/>
<reference evidence="3" key="1">
    <citation type="submission" date="2022-03" db="EMBL/GenBank/DDBJ databases">
        <authorList>
            <person name="Martin C."/>
        </authorList>
    </citation>
    <scope>NUCLEOTIDE SEQUENCE</scope>
</reference>
<sequence length="231" mass="25214">GVSSIPDLKGCDIDGTIYNIGDEIKQDDPCTNCRCELQYGTQRGFKMCSIIDCAPTFCENPLYIEGVCCPTCEPLGKGCDIDGKLYNIGDVIEQDDPCMECKCEQLEYGTTKGTKMCLTMSCQAPPCDNPEYIEGVCCPVCDPGEKGVCKYDDKYFQNGSSFPANDGCNRCTCTDRQVLCTEIHCEKPGMCPRIDSDSAGICTHECDKDDRCQGKKKCCSNGCGKICVNPI</sequence>
<dbReference type="SMART" id="SM00217">
    <property type="entry name" value="WAP"/>
    <property type="match status" value="1"/>
</dbReference>
<dbReference type="PANTHER" id="PTHR46252">
    <property type="entry name" value="BRORIN FAMILY MEMBER"/>
    <property type="match status" value="1"/>
</dbReference>
<dbReference type="AlphaFoldDB" id="A0A8S4NWK1"/>
<organism evidence="3 4">
    <name type="scientific">Owenia fusiformis</name>
    <name type="common">Polychaete worm</name>
    <dbReference type="NCBI Taxonomy" id="6347"/>
    <lineage>
        <taxon>Eukaryota</taxon>
        <taxon>Metazoa</taxon>
        <taxon>Spiralia</taxon>
        <taxon>Lophotrochozoa</taxon>
        <taxon>Annelida</taxon>
        <taxon>Polychaeta</taxon>
        <taxon>Sedentaria</taxon>
        <taxon>Canalipalpata</taxon>
        <taxon>Sabellida</taxon>
        <taxon>Oweniida</taxon>
        <taxon>Oweniidae</taxon>
        <taxon>Owenia</taxon>
    </lineage>
</organism>
<dbReference type="Gene3D" id="4.10.75.10">
    <property type="entry name" value="Elafin-like"/>
    <property type="match status" value="1"/>
</dbReference>
<evidence type="ECO:0000313" key="4">
    <source>
        <dbReference type="Proteomes" id="UP000749559"/>
    </source>
</evidence>
<feature type="domain" description="VWFC" evidence="1">
    <location>
        <begin position="9"/>
        <end position="73"/>
    </location>
</feature>
<dbReference type="InterPro" id="IPR008197">
    <property type="entry name" value="WAP_dom"/>
</dbReference>
<dbReference type="Pfam" id="PF00095">
    <property type="entry name" value="WAP"/>
    <property type="match status" value="1"/>
</dbReference>
<dbReference type="GO" id="GO:0030414">
    <property type="term" value="F:peptidase inhibitor activity"/>
    <property type="evidence" value="ECO:0007669"/>
    <property type="project" value="InterPro"/>
</dbReference>
<feature type="domain" description="VWFC" evidence="1">
    <location>
        <begin position="147"/>
        <end position="207"/>
    </location>
</feature>
<evidence type="ECO:0000313" key="3">
    <source>
        <dbReference type="EMBL" id="CAH1785155.1"/>
    </source>
</evidence>